<proteinExistence type="predicted"/>
<keyword evidence="1" id="KW-0812">Transmembrane</keyword>
<keyword evidence="1" id="KW-1133">Transmembrane helix</keyword>
<keyword evidence="3" id="KW-1185">Reference proteome</keyword>
<sequence length="122" mass="13549">MRVLWFVGGMATGVVLTLITGVALWIQDTSPQRARIEVRVENHTGQDVQEVRLEHVDGEVVHRLLLKGDSLALSYEPRGESSYKLIAILEDGRRLTGGAGYIERGARTREVLEPERVVSSDP</sequence>
<reference evidence="3" key="1">
    <citation type="submission" date="2018-09" db="EMBL/GenBank/DDBJ databases">
        <authorList>
            <person name="Livingstone P.G."/>
            <person name="Whitworth D.E."/>
        </authorList>
    </citation>
    <scope>NUCLEOTIDE SEQUENCE [LARGE SCALE GENOMIC DNA]</scope>
    <source>
        <strain evidence="3">CA054A</strain>
    </source>
</reference>
<comment type="caution">
    <text evidence="2">The sequence shown here is derived from an EMBL/GenBank/DDBJ whole genome shotgun (WGS) entry which is preliminary data.</text>
</comment>
<organism evidence="2 3">
    <name type="scientific">Corallococcus terminator</name>
    <dbReference type="NCBI Taxonomy" id="2316733"/>
    <lineage>
        <taxon>Bacteria</taxon>
        <taxon>Pseudomonadati</taxon>
        <taxon>Myxococcota</taxon>
        <taxon>Myxococcia</taxon>
        <taxon>Myxococcales</taxon>
        <taxon>Cystobacterineae</taxon>
        <taxon>Myxococcaceae</taxon>
        <taxon>Corallococcus</taxon>
    </lineage>
</organism>
<dbReference type="EMBL" id="RAVZ01000062">
    <property type="protein sequence ID" value="RKG89971.1"/>
    <property type="molecule type" value="Genomic_DNA"/>
</dbReference>
<accession>A0A3A8JHM2</accession>
<evidence type="ECO:0000256" key="1">
    <source>
        <dbReference type="SAM" id="Phobius"/>
    </source>
</evidence>
<evidence type="ECO:0000313" key="2">
    <source>
        <dbReference type="EMBL" id="RKG89971.1"/>
    </source>
</evidence>
<evidence type="ECO:0000313" key="3">
    <source>
        <dbReference type="Proteomes" id="UP000268094"/>
    </source>
</evidence>
<name>A0A3A8JHM2_9BACT</name>
<protein>
    <submittedName>
        <fullName evidence="2">Uncharacterized protein</fullName>
    </submittedName>
</protein>
<feature type="transmembrane region" description="Helical" evidence="1">
    <location>
        <begin position="6"/>
        <end position="26"/>
    </location>
</feature>
<dbReference type="RefSeq" id="WP_120540746.1">
    <property type="nucleotide sequence ID" value="NZ_RAVZ01000062.1"/>
</dbReference>
<dbReference type="AlphaFoldDB" id="A0A3A8JHM2"/>
<dbReference type="Proteomes" id="UP000268094">
    <property type="component" value="Unassembled WGS sequence"/>
</dbReference>
<keyword evidence="1" id="KW-0472">Membrane</keyword>
<dbReference type="OrthoDB" id="5513155at2"/>
<gene>
    <name evidence="2" type="ORF">D7V88_11900</name>
</gene>